<sequence length="256" mass="26910">MGILNVTPDSFSDGGRFAHLEPAVEQAFRLVEEGASILDIGGESTRPGAAPVSEEEELRRVLPVVEALAGRIHARLSIDTYKPAVAEACLRAGAEMINDVTGLRDARMASVAAAHGAAVVIMHMRGTPATMNQETAYSDVVAEVKAFLSRQATAARAIGVDEIILDPGIGFAKTAPQSFELLRRLGEFADLGCPLLIGPSRKSFLATLPGMEKLGDRLEGTLAASVIGVMQGASIVRVHDVKECRKALAVADAVKG</sequence>
<evidence type="ECO:0000256" key="8">
    <source>
        <dbReference type="ARBA" id="ARBA00022723"/>
    </source>
</evidence>
<dbReference type="Gene3D" id="3.20.20.20">
    <property type="entry name" value="Dihydropteroate synthase-like"/>
    <property type="match status" value="1"/>
</dbReference>
<comment type="pathway">
    <text evidence="3">Cofactor biosynthesis; tetrahydrofolate biosynthesis; 7,8-dihydrofolate from 2-amino-4-hydroxy-6-hydroxymethyl-7,8-dihydropteridine diphosphate and 4-aminobenzoate: step 1/2.</text>
</comment>
<dbReference type="PROSITE" id="PS00793">
    <property type="entry name" value="DHPS_2"/>
    <property type="match status" value="1"/>
</dbReference>
<dbReference type="GO" id="GO:0046656">
    <property type="term" value="P:folic acid biosynthetic process"/>
    <property type="evidence" value="ECO:0007669"/>
    <property type="project" value="UniProtKB-KW"/>
</dbReference>
<dbReference type="PANTHER" id="PTHR20941">
    <property type="entry name" value="FOLATE SYNTHESIS PROTEINS"/>
    <property type="match status" value="1"/>
</dbReference>
<evidence type="ECO:0000259" key="12">
    <source>
        <dbReference type="PROSITE" id="PS50972"/>
    </source>
</evidence>
<keyword evidence="9" id="KW-0460">Magnesium</keyword>
<comment type="catalytic activity">
    <reaction evidence="1">
        <text>(7,8-dihydropterin-6-yl)methyl diphosphate + 4-aminobenzoate = 7,8-dihydropteroate + diphosphate</text>
        <dbReference type="Rhea" id="RHEA:19949"/>
        <dbReference type="ChEBI" id="CHEBI:17836"/>
        <dbReference type="ChEBI" id="CHEBI:17839"/>
        <dbReference type="ChEBI" id="CHEBI:33019"/>
        <dbReference type="ChEBI" id="CHEBI:72950"/>
        <dbReference type="EC" id="2.5.1.15"/>
    </reaction>
</comment>
<evidence type="ECO:0000256" key="4">
    <source>
        <dbReference type="ARBA" id="ARBA00009503"/>
    </source>
</evidence>
<evidence type="ECO:0000256" key="1">
    <source>
        <dbReference type="ARBA" id="ARBA00000012"/>
    </source>
</evidence>
<dbReference type="GO" id="GO:0005829">
    <property type="term" value="C:cytosol"/>
    <property type="evidence" value="ECO:0007669"/>
    <property type="project" value="TreeGrafter"/>
</dbReference>
<dbReference type="EC" id="2.5.1.15" evidence="5"/>
<evidence type="ECO:0000256" key="5">
    <source>
        <dbReference type="ARBA" id="ARBA00012458"/>
    </source>
</evidence>
<reference evidence="13 14" key="1">
    <citation type="submission" date="2020-10" db="EMBL/GenBank/DDBJ databases">
        <title>Complete genome sequence of Paludibaculum fermentans P105T, a facultatively anaerobic acidobacterium capable of dissimilatory Fe(III) reduction.</title>
        <authorList>
            <person name="Dedysh S.N."/>
            <person name="Beletsky A.V."/>
            <person name="Kulichevskaya I.S."/>
            <person name="Mardanov A.V."/>
            <person name="Ravin N.V."/>
        </authorList>
    </citation>
    <scope>NUCLEOTIDE SEQUENCE [LARGE SCALE GENOMIC DNA]</scope>
    <source>
        <strain evidence="13 14">P105</strain>
    </source>
</reference>
<evidence type="ECO:0000256" key="11">
    <source>
        <dbReference type="ARBA" id="ARBA00030193"/>
    </source>
</evidence>
<feature type="domain" description="Pterin-binding" evidence="12">
    <location>
        <begin position="1"/>
        <end position="249"/>
    </location>
</feature>
<dbReference type="InterPro" id="IPR045031">
    <property type="entry name" value="DHP_synth-like"/>
</dbReference>
<evidence type="ECO:0000256" key="10">
    <source>
        <dbReference type="ARBA" id="ARBA00022909"/>
    </source>
</evidence>
<dbReference type="SUPFAM" id="SSF51717">
    <property type="entry name" value="Dihydropteroate synthetase-like"/>
    <property type="match status" value="1"/>
</dbReference>
<comment type="cofactor">
    <cofactor evidence="2">
        <name>Mg(2+)</name>
        <dbReference type="ChEBI" id="CHEBI:18420"/>
    </cofactor>
</comment>
<dbReference type="InterPro" id="IPR011005">
    <property type="entry name" value="Dihydropteroate_synth-like_sf"/>
</dbReference>
<dbReference type="GO" id="GO:0004156">
    <property type="term" value="F:dihydropteroate synthase activity"/>
    <property type="evidence" value="ECO:0007669"/>
    <property type="project" value="UniProtKB-EC"/>
</dbReference>
<keyword evidence="14" id="KW-1185">Reference proteome</keyword>
<accession>A0A7S7NZH9</accession>
<dbReference type="EMBL" id="CP063849">
    <property type="protein sequence ID" value="QOY92159.1"/>
    <property type="molecule type" value="Genomic_DNA"/>
</dbReference>
<dbReference type="Proteomes" id="UP000593892">
    <property type="component" value="Chromosome"/>
</dbReference>
<dbReference type="InterPro" id="IPR000489">
    <property type="entry name" value="Pterin-binding_dom"/>
</dbReference>
<dbReference type="AlphaFoldDB" id="A0A7S7NZH9"/>
<evidence type="ECO:0000256" key="6">
    <source>
        <dbReference type="ARBA" id="ARBA00016919"/>
    </source>
</evidence>
<evidence type="ECO:0000256" key="3">
    <source>
        <dbReference type="ARBA" id="ARBA00004763"/>
    </source>
</evidence>
<name>A0A7S7NZH9_PALFE</name>
<dbReference type="KEGG" id="pfer:IRI77_27425"/>
<dbReference type="GO" id="GO:0046872">
    <property type="term" value="F:metal ion binding"/>
    <property type="evidence" value="ECO:0007669"/>
    <property type="project" value="UniProtKB-KW"/>
</dbReference>
<organism evidence="13 14">
    <name type="scientific">Paludibaculum fermentans</name>
    <dbReference type="NCBI Taxonomy" id="1473598"/>
    <lineage>
        <taxon>Bacteria</taxon>
        <taxon>Pseudomonadati</taxon>
        <taxon>Acidobacteriota</taxon>
        <taxon>Terriglobia</taxon>
        <taxon>Bryobacterales</taxon>
        <taxon>Bryobacteraceae</taxon>
        <taxon>Paludibaculum</taxon>
    </lineage>
</organism>
<evidence type="ECO:0000256" key="2">
    <source>
        <dbReference type="ARBA" id="ARBA00001946"/>
    </source>
</evidence>
<dbReference type="FunFam" id="3.20.20.20:FF:000006">
    <property type="entry name" value="Dihydropteroate synthase"/>
    <property type="match status" value="1"/>
</dbReference>
<protein>
    <recommendedName>
        <fullName evidence="6">Dihydropteroate synthase</fullName>
        <ecNumber evidence="5">2.5.1.15</ecNumber>
    </recommendedName>
    <alternativeName>
        <fullName evidence="11">Dihydropteroate pyrophosphorylase</fullName>
    </alternativeName>
</protein>
<comment type="similarity">
    <text evidence="4">Belongs to the DHPS family.</text>
</comment>
<dbReference type="InterPro" id="IPR006390">
    <property type="entry name" value="DHP_synth_dom"/>
</dbReference>
<gene>
    <name evidence="13" type="primary">folP</name>
    <name evidence="13" type="ORF">IRI77_27425</name>
</gene>
<dbReference type="NCBIfam" id="TIGR01496">
    <property type="entry name" value="DHPS"/>
    <property type="match status" value="1"/>
</dbReference>
<evidence type="ECO:0000313" key="13">
    <source>
        <dbReference type="EMBL" id="QOY92159.1"/>
    </source>
</evidence>
<keyword evidence="10" id="KW-0289">Folate biosynthesis</keyword>
<keyword evidence="7 13" id="KW-0808">Transferase</keyword>
<dbReference type="PANTHER" id="PTHR20941:SF1">
    <property type="entry name" value="FOLIC ACID SYNTHESIS PROTEIN FOL1"/>
    <property type="match status" value="1"/>
</dbReference>
<evidence type="ECO:0000256" key="7">
    <source>
        <dbReference type="ARBA" id="ARBA00022679"/>
    </source>
</evidence>
<evidence type="ECO:0000313" key="14">
    <source>
        <dbReference type="Proteomes" id="UP000593892"/>
    </source>
</evidence>
<evidence type="ECO:0000256" key="9">
    <source>
        <dbReference type="ARBA" id="ARBA00022842"/>
    </source>
</evidence>
<keyword evidence="8" id="KW-0479">Metal-binding</keyword>
<proteinExistence type="inferred from homology"/>
<dbReference type="PROSITE" id="PS50972">
    <property type="entry name" value="PTERIN_BINDING"/>
    <property type="match status" value="1"/>
</dbReference>
<dbReference type="GO" id="GO:0046654">
    <property type="term" value="P:tetrahydrofolate biosynthetic process"/>
    <property type="evidence" value="ECO:0007669"/>
    <property type="project" value="TreeGrafter"/>
</dbReference>
<dbReference type="CDD" id="cd00739">
    <property type="entry name" value="DHPS"/>
    <property type="match status" value="1"/>
</dbReference>
<dbReference type="Pfam" id="PF00809">
    <property type="entry name" value="Pterin_bind"/>
    <property type="match status" value="1"/>
</dbReference>